<dbReference type="InterPro" id="IPR017800">
    <property type="entry name" value="ADOP"/>
</dbReference>
<dbReference type="InterPro" id="IPR050250">
    <property type="entry name" value="Macrolide_Exporter_MacB"/>
</dbReference>
<gene>
    <name evidence="10" type="ORF">rosag_19900</name>
</gene>
<dbReference type="InterPro" id="IPR025857">
    <property type="entry name" value="MacB_PCD"/>
</dbReference>
<evidence type="ECO:0000256" key="6">
    <source>
        <dbReference type="ARBA" id="ARBA00038076"/>
    </source>
</evidence>
<keyword evidence="3 7" id="KW-0812">Transmembrane</keyword>
<feature type="transmembrane region" description="Helical" evidence="7">
    <location>
        <begin position="362"/>
        <end position="387"/>
    </location>
</feature>
<feature type="domain" description="MacB-like periplasmic core" evidence="9">
    <location>
        <begin position="107"/>
        <end position="326"/>
    </location>
</feature>
<organism evidence="10 11">
    <name type="scientific">Roseisolibacter agri</name>
    <dbReference type="NCBI Taxonomy" id="2014610"/>
    <lineage>
        <taxon>Bacteria</taxon>
        <taxon>Pseudomonadati</taxon>
        <taxon>Gemmatimonadota</taxon>
        <taxon>Gemmatimonadia</taxon>
        <taxon>Gemmatimonadales</taxon>
        <taxon>Gemmatimonadaceae</taxon>
        <taxon>Roseisolibacter</taxon>
    </lineage>
</organism>
<dbReference type="GO" id="GO:0022857">
    <property type="term" value="F:transmembrane transporter activity"/>
    <property type="evidence" value="ECO:0007669"/>
    <property type="project" value="TreeGrafter"/>
</dbReference>
<reference evidence="10" key="1">
    <citation type="submission" date="2022-08" db="EMBL/GenBank/DDBJ databases">
        <title>Draft genome sequencing of Roseisolibacter agri AW1220.</title>
        <authorList>
            <person name="Tobiishi Y."/>
            <person name="Tonouchi A."/>
        </authorList>
    </citation>
    <scope>NUCLEOTIDE SEQUENCE</scope>
    <source>
        <strain evidence="10">AW1220</strain>
    </source>
</reference>
<keyword evidence="11" id="KW-1185">Reference proteome</keyword>
<feature type="transmembrane region" description="Helical" evidence="7">
    <location>
        <begin position="510"/>
        <end position="531"/>
    </location>
</feature>
<keyword evidence="5 7" id="KW-0472">Membrane</keyword>
<dbReference type="NCBIfam" id="NF038403">
    <property type="entry name" value="perm_prefix_1"/>
    <property type="match status" value="1"/>
</dbReference>
<feature type="domain" description="ABC3 transporter permease C-terminal" evidence="8">
    <location>
        <begin position="780"/>
        <end position="893"/>
    </location>
</feature>
<evidence type="ECO:0000259" key="9">
    <source>
        <dbReference type="Pfam" id="PF12704"/>
    </source>
</evidence>
<name>A0AA37Q6A5_9BACT</name>
<feature type="transmembrane region" description="Helical" evidence="7">
    <location>
        <begin position="108"/>
        <end position="128"/>
    </location>
</feature>
<dbReference type="InterPro" id="IPR047928">
    <property type="entry name" value="Perm_prefix_1"/>
</dbReference>
<accession>A0AA37Q6A5</accession>
<feature type="transmembrane region" description="Helical" evidence="7">
    <location>
        <begin position="863"/>
        <end position="883"/>
    </location>
</feature>
<feature type="transmembrane region" description="Helical" evidence="7">
    <location>
        <begin position="773"/>
        <end position="801"/>
    </location>
</feature>
<evidence type="ECO:0000256" key="5">
    <source>
        <dbReference type="ARBA" id="ARBA00023136"/>
    </source>
</evidence>
<dbReference type="NCBIfam" id="TIGR03434">
    <property type="entry name" value="ADOP"/>
    <property type="match status" value="1"/>
</dbReference>
<evidence type="ECO:0000256" key="2">
    <source>
        <dbReference type="ARBA" id="ARBA00022475"/>
    </source>
</evidence>
<feature type="transmembrane region" description="Helical" evidence="7">
    <location>
        <begin position="830"/>
        <end position="851"/>
    </location>
</feature>
<feature type="domain" description="MacB-like periplasmic core" evidence="9">
    <location>
        <begin position="517"/>
        <end position="733"/>
    </location>
</feature>
<dbReference type="EMBL" id="BRXS01000003">
    <property type="protein sequence ID" value="GLC25477.1"/>
    <property type="molecule type" value="Genomic_DNA"/>
</dbReference>
<comment type="similarity">
    <text evidence="6">Belongs to the ABC-4 integral membrane protein family.</text>
</comment>
<dbReference type="GO" id="GO:0005886">
    <property type="term" value="C:plasma membrane"/>
    <property type="evidence" value="ECO:0007669"/>
    <property type="project" value="UniProtKB-SubCell"/>
</dbReference>
<evidence type="ECO:0000313" key="11">
    <source>
        <dbReference type="Proteomes" id="UP001161325"/>
    </source>
</evidence>
<dbReference type="InterPro" id="IPR003838">
    <property type="entry name" value="ABC3_permease_C"/>
</dbReference>
<feature type="transmembrane region" description="Helical" evidence="7">
    <location>
        <begin position="454"/>
        <end position="479"/>
    </location>
</feature>
<keyword evidence="4 7" id="KW-1133">Transmembrane helix</keyword>
<dbReference type="Proteomes" id="UP001161325">
    <property type="component" value="Unassembled WGS sequence"/>
</dbReference>
<proteinExistence type="inferred from homology"/>
<dbReference type="PANTHER" id="PTHR30572">
    <property type="entry name" value="MEMBRANE COMPONENT OF TRANSPORTER-RELATED"/>
    <property type="match status" value="1"/>
</dbReference>
<dbReference type="Pfam" id="PF02687">
    <property type="entry name" value="FtsX"/>
    <property type="match status" value="2"/>
</dbReference>
<evidence type="ECO:0000256" key="3">
    <source>
        <dbReference type="ARBA" id="ARBA00022692"/>
    </source>
</evidence>
<feature type="domain" description="ABC3 transporter permease C-terminal" evidence="8">
    <location>
        <begin position="368"/>
        <end position="481"/>
    </location>
</feature>
<evidence type="ECO:0000313" key="10">
    <source>
        <dbReference type="EMBL" id="GLC25477.1"/>
    </source>
</evidence>
<comment type="caution">
    <text evidence="10">The sequence shown here is derived from an EMBL/GenBank/DDBJ whole genome shotgun (WGS) entry which is preliminary data.</text>
</comment>
<dbReference type="PANTHER" id="PTHR30572:SF4">
    <property type="entry name" value="ABC TRANSPORTER PERMEASE YTRF"/>
    <property type="match status" value="1"/>
</dbReference>
<comment type="subcellular location">
    <subcellularLocation>
        <location evidence="1">Cell membrane</location>
        <topology evidence="1">Multi-pass membrane protein</topology>
    </subcellularLocation>
</comment>
<evidence type="ECO:0000259" key="8">
    <source>
        <dbReference type="Pfam" id="PF02687"/>
    </source>
</evidence>
<dbReference type="AlphaFoldDB" id="A0AA37Q6A5"/>
<evidence type="ECO:0008006" key="12">
    <source>
        <dbReference type="Google" id="ProtNLM"/>
    </source>
</evidence>
<feature type="transmembrane region" description="Helical" evidence="7">
    <location>
        <begin position="408"/>
        <end position="434"/>
    </location>
</feature>
<evidence type="ECO:0000256" key="7">
    <source>
        <dbReference type="SAM" id="Phobius"/>
    </source>
</evidence>
<dbReference type="RefSeq" id="WP_284349934.1">
    <property type="nucleotide sequence ID" value="NZ_BRXS01000003.1"/>
</dbReference>
<sequence>MTTRRFRGVRRLFRLPSAEQDVGAAVDEELAFHVDMATDELIAAGYPPDDARRLAMARFGDLEAVRARCQDISSHRVTEMHRSDRWASVAQDLRFAARGIRRSPGFSAIVLLTLALGIGATTAMFSVVRGVLLRPLPFPETERVVRLWPANPAADVAKGEVSHTEMRDWETDLTRFTAVGAFRVLGNGMVFGEAGAEPTFARTAYVTKGFFPAVGTRAAVGRTLSTEEHVAAAHAVVVSHAFWERQLGADSGVVGRQIRLGGESYTVTGVMPRDFAYPEADVAVWVPATLLGDDDVGAGRAARWLTPIARLKPGVTLEQGRQEVETFLKGLATRFPESNGGYVSAVAEPVRDTIVGSVRRGLLVMLGAVLLVLLVVCANVANLFLVRGTARTREIALRGALGASRGQVVRLLVIESLMLSLVGGVLGVLTAWWSVRTLLALSGDFLPRAADVRLDAGVLAFALGISLLTGVVVGLWPALRASLTTRMASTLRESGRGSVGAGGSAHRARAALVAAEVALAVVLVVGAGLMLRSFQQLTSADPGFRAENALLARFSIQIDDNDANREAAIARRIAVRQSIIDRVQQVPGVIAAGATKNAPLTQDPGESVPFTVPGRPAPPQGEEPRVLLMPATQGYLKALGVPLLAGEDVGRTAGDSTAPAKAVISRRMAEQVWPGRSAIGETFEYRGITFRVAGVAGDVRSARLDSIAGFTAYVPDAVMPRSAMSLVARTSGDPARLAGPIRAAIREIIPGQAFLEVVPLTNKVSDAASTQRLFTVLVTVFGSMALMLAAIGLYGVVAYVVRQREREIAVRVALGAPPARVMGLMLRQGMTPVAVGLAVGLGGALAVTRLLQSLLYGVSTTDPLTFVGVATLLAAVALLASWLPSRRATRVQPALTLREE</sequence>
<evidence type="ECO:0000256" key="1">
    <source>
        <dbReference type="ARBA" id="ARBA00004651"/>
    </source>
</evidence>
<protein>
    <recommendedName>
        <fullName evidence="12">Macrolide export ATP-binding/permease protein MacB</fullName>
    </recommendedName>
</protein>
<evidence type="ECO:0000256" key="4">
    <source>
        <dbReference type="ARBA" id="ARBA00022989"/>
    </source>
</evidence>
<keyword evidence="2" id="KW-1003">Cell membrane</keyword>
<dbReference type="Pfam" id="PF12704">
    <property type="entry name" value="MacB_PCD"/>
    <property type="match status" value="2"/>
</dbReference>